<reference evidence="2" key="1">
    <citation type="submission" date="2015-06" db="EMBL/GenBank/DDBJ databases">
        <title>Expansion of signal transduction pathways in fungi by whole-genome duplication.</title>
        <authorList>
            <consortium name="DOE Joint Genome Institute"/>
            <person name="Corrochano L.M."/>
            <person name="Kuo A."/>
            <person name="Marcet-Houben M."/>
            <person name="Polaino S."/>
            <person name="Salamov A."/>
            <person name="Villalobos J.M."/>
            <person name="Alvarez M.I."/>
            <person name="Avalos J."/>
            <person name="Benito E.P."/>
            <person name="Benoit I."/>
            <person name="Burger G."/>
            <person name="Camino L.P."/>
            <person name="Canovas D."/>
            <person name="Cerda-Olmedo E."/>
            <person name="Cheng J.-F."/>
            <person name="Dominguez A."/>
            <person name="Elias M."/>
            <person name="Eslava A.P."/>
            <person name="Glaser F."/>
            <person name="Grimwood J."/>
            <person name="Gutierrez G."/>
            <person name="Heitman J."/>
            <person name="Henrissat B."/>
            <person name="Iturriaga E.A."/>
            <person name="Lang B.F."/>
            <person name="Lavin J.L."/>
            <person name="Lee S."/>
            <person name="Li W."/>
            <person name="Lindquist E."/>
            <person name="Lopez-Garcia S."/>
            <person name="Luque E.M."/>
            <person name="Marcos A.T."/>
            <person name="Martin J."/>
            <person name="McCluskey K."/>
            <person name="Medina H.R."/>
            <person name="Miralles-Duran A."/>
            <person name="Miyazaki A."/>
            <person name="Munoz-Torres E."/>
            <person name="Oguiza J.A."/>
            <person name="Ohm R."/>
            <person name="Olmedo M."/>
            <person name="Orejas M."/>
            <person name="Ortiz-Castellanos L."/>
            <person name="Pisabarro A.G."/>
            <person name="Rodriguez-Romero J."/>
            <person name="Ruiz-Herrera J."/>
            <person name="Ruiz-Vazquez R."/>
            <person name="Sanz C."/>
            <person name="Schackwitz W."/>
            <person name="Schmutz J."/>
            <person name="Shahriari M."/>
            <person name="Shelest E."/>
            <person name="Silva-Franco F."/>
            <person name="Soanes D."/>
            <person name="Syed K."/>
            <person name="Tagua V.G."/>
            <person name="Talbot N.J."/>
            <person name="Thon M."/>
            <person name="De vries R.P."/>
            <person name="Wiebenga A."/>
            <person name="Yadav J.S."/>
            <person name="Braun E.L."/>
            <person name="Baker S."/>
            <person name="Garre V."/>
            <person name="Horwitz B."/>
            <person name="Torres-Martinez S."/>
            <person name="Idnurm A."/>
            <person name="Herrera-Estrella A."/>
            <person name="Gabaldon T."/>
            <person name="Grigoriev I.V."/>
        </authorList>
    </citation>
    <scope>NUCLEOTIDE SEQUENCE [LARGE SCALE GENOMIC DNA]</scope>
    <source>
        <strain evidence="2">NRRL 1555(-)</strain>
    </source>
</reference>
<dbReference type="AlphaFoldDB" id="A0A167Q104"/>
<protein>
    <recommendedName>
        <fullName evidence="3">Ubiquitin-like domain-containing protein</fullName>
    </recommendedName>
</protein>
<evidence type="ECO:0000313" key="2">
    <source>
        <dbReference type="Proteomes" id="UP000077315"/>
    </source>
</evidence>
<name>A0A167Q104_PHYB8</name>
<dbReference type="Proteomes" id="UP000077315">
    <property type="component" value="Unassembled WGS sequence"/>
</dbReference>
<dbReference type="VEuPathDB" id="FungiDB:PHYBLDRAFT_157665"/>
<dbReference type="EMBL" id="KV440973">
    <property type="protein sequence ID" value="OAD78877.1"/>
    <property type="molecule type" value="Genomic_DNA"/>
</dbReference>
<dbReference type="InParanoid" id="A0A167Q104"/>
<gene>
    <name evidence="1" type="ORF">PHYBLDRAFT_157665</name>
</gene>
<organism evidence="1 2">
    <name type="scientific">Phycomyces blakesleeanus (strain ATCC 8743b / DSM 1359 / FGSC 10004 / NBRC 33097 / NRRL 1555)</name>
    <dbReference type="NCBI Taxonomy" id="763407"/>
    <lineage>
        <taxon>Eukaryota</taxon>
        <taxon>Fungi</taxon>
        <taxon>Fungi incertae sedis</taxon>
        <taxon>Mucoromycota</taxon>
        <taxon>Mucoromycotina</taxon>
        <taxon>Mucoromycetes</taxon>
        <taxon>Mucorales</taxon>
        <taxon>Phycomycetaceae</taxon>
        <taxon>Phycomyces</taxon>
    </lineage>
</organism>
<evidence type="ECO:0000313" key="1">
    <source>
        <dbReference type="EMBL" id="OAD78877.1"/>
    </source>
</evidence>
<dbReference type="RefSeq" id="XP_018296917.1">
    <property type="nucleotide sequence ID" value="XM_018433660.1"/>
</dbReference>
<keyword evidence="2" id="KW-1185">Reference proteome</keyword>
<dbReference type="OrthoDB" id="2378192at2759"/>
<proteinExistence type="predicted"/>
<dbReference type="GeneID" id="28994566"/>
<evidence type="ECO:0008006" key="3">
    <source>
        <dbReference type="Google" id="ProtNLM"/>
    </source>
</evidence>
<sequence length="121" mass="13726">MASPLISENLYNDLPNEAIMEYYRPRSDWKIRVRLSTSAGDITLEVPDKPPYITVGGLRKLLLEHVDHSYNIQWMHLGTHLDDSTLVVPVTEKDPQYNDACHIGNEGILQAMVRKVQPAEA</sequence>
<accession>A0A167Q104</accession>